<dbReference type="InParanoid" id="A0A2J6SJD8"/>
<gene>
    <name evidence="1" type="ORF">K444DRAFT_711112</name>
</gene>
<reference evidence="1 2" key="1">
    <citation type="submission" date="2016-04" db="EMBL/GenBank/DDBJ databases">
        <title>A degradative enzymes factory behind the ericoid mycorrhizal symbiosis.</title>
        <authorList>
            <consortium name="DOE Joint Genome Institute"/>
            <person name="Martino E."/>
            <person name="Morin E."/>
            <person name="Grelet G."/>
            <person name="Kuo A."/>
            <person name="Kohler A."/>
            <person name="Daghino S."/>
            <person name="Barry K."/>
            <person name="Choi C."/>
            <person name="Cichocki N."/>
            <person name="Clum A."/>
            <person name="Copeland A."/>
            <person name="Hainaut M."/>
            <person name="Haridas S."/>
            <person name="Labutti K."/>
            <person name="Lindquist E."/>
            <person name="Lipzen A."/>
            <person name="Khouja H.-R."/>
            <person name="Murat C."/>
            <person name="Ohm R."/>
            <person name="Olson A."/>
            <person name="Spatafora J."/>
            <person name="Veneault-Fourrey C."/>
            <person name="Henrissat B."/>
            <person name="Grigoriev I."/>
            <person name="Martin F."/>
            <person name="Perotto S."/>
        </authorList>
    </citation>
    <scope>NUCLEOTIDE SEQUENCE [LARGE SCALE GENOMIC DNA]</scope>
    <source>
        <strain evidence="1 2">E</strain>
    </source>
</reference>
<evidence type="ECO:0000313" key="2">
    <source>
        <dbReference type="Proteomes" id="UP000235371"/>
    </source>
</evidence>
<protein>
    <submittedName>
        <fullName evidence="1">Uncharacterized protein</fullName>
    </submittedName>
</protein>
<dbReference type="AlphaFoldDB" id="A0A2J6SJD8"/>
<name>A0A2J6SJD8_9HELO</name>
<dbReference type="RefSeq" id="XP_024727770.1">
    <property type="nucleotide sequence ID" value="XM_024888235.1"/>
</dbReference>
<sequence length="156" mass="17751">MKLQSNLDGIRFTSSKYNRHIRFFEHLLRSDQTFNLQIILGDRFDTHFTPNLLLAEFPRLHLHSNFCPPHRPKLLIIRPVLCKYSVGFPETSPNNLTKLPVEIASDSASTYLAGKRNSGFVKIPLTNKPTFTCGLPIVLTAYLPQPATSQHVFRCS</sequence>
<evidence type="ECO:0000313" key="1">
    <source>
        <dbReference type="EMBL" id="PMD50866.1"/>
    </source>
</evidence>
<proteinExistence type="predicted"/>
<organism evidence="1 2">
    <name type="scientific">Hyaloscypha bicolor E</name>
    <dbReference type="NCBI Taxonomy" id="1095630"/>
    <lineage>
        <taxon>Eukaryota</taxon>
        <taxon>Fungi</taxon>
        <taxon>Dikarya</taxon>
        <taxon>Ascomycota</taxon>
        <taxon>Pezizomycotina</taxon>
        <taxon>Leotiomycetes</taxon>
        <taxon>Helotiales</taxon>
        <taxon>Hyaloscyphaceae</taxon>
        <taxon>Hyaloscypha</taxon>
        <taxon>Hyaloscypha bicolor</taxon>
    </lineage>
</organism>
<dbReference type="Proteomes" id="UP000235371">
    <property type="component" value="Unassembled WGS sequence"/>
</dbReference>
<dbReference type="EMBL" id="KZ613913">
    <property type="protein sequence ID" value="PMD50866.1"/>
    <property type="molecule type" value="Genomic_DNA"/>
</dbReference>
<accession>A0A2J6SJD8</accession>
<dbReference type="GeneID" id="36596311"/>
<keyword evidence="2" id="KW-1185">Reference proteome</keyword>